<dbReference type="PANTHER" id="PTHR46233:SF3">
    <property type="entry name" value="HYDROXYACYLGLUTATHIONE HYDROLASE GLOC"/>
    <property type="match status" value="1"/>
</dbReference>
<dbReference type="AlphaFoldDB" id="A0A1Y3PEJ5"/>
<proteinExistence type="predicted"/>
<evidence type="ECO:0000259" key="5">
    <source>
        <dbReference type="SMART" id="SM00849"/>
    </source>
</evidence>
<comment type="caution">
    <text evidence="6">The sequence shown here is derived from an EMBL/GenBank/DDBJ whole genome shotgun (WGS) entry which is preliminary data.</text>
</comment>
<keyword evidence="3" id="KW-0378">Hydrolase</keyword>
<protein>
    <submittedName>
        <fullName evidence="6">Metal-binding protein</fullName>
    </submittedName>
</protein>
<dbReference type="Pfam" id="PF00753">
    <property type="entry name" value="Lactamase_B"/>
    <property type="match status" value="1"/>
</dbReference>
<dbReference type="EMBL" id="LZRT01000097">
    <property type="protein sequence ID" value="OUM85762.1"/>
    <property type="molecule type" value="Genomic_DNA"/>
</dbReference>
<dbReference type="GO" id="GO:0016787">
    <property type="term" value="F:hydrolase activity"/>
    <property type="evidence" value="ECO:0007669"/>
    <property type="project" value="UniProtKB-KW"/>
</dbReference>
<name>A0A1Y3PEJ5_9BACI</name>
<dbReference type="InterPro" id="IPR036866">
    <property type="entry name" value="RibonucZ/Hydroxyglut_hydro"/>
</dbReference>
<evidence type="ECO:0000256" key="3">
    <source>
        <dbReference type="ARBA" id="ARBA00022801"/>
    </source>
</evidence>
<dbReference type="InterPro" id="IPR001279">
    <property type="entry name" value="Metallo-B-lactamas"/>
</dbReference>
<dbReference type="Proteomes" id="UP000196475">
    <property type="component" value="Unassembled WGS sequence"/>
</dbReference>
<evidence type="ECO:0000256" key="4">
    <source>
        <dbReference type="ARBA" id="ARBA00022833"/>
    </source>
</evidence>
<evidence type="ECO:0000256" key="1">
    <source>
        <dbReference type="ARBA" id="ARBA00001947"/>
    </source>
</evidence>
<dbReference type="GO" id="GO:0046872">
    <property type="term" value="F:metal ion binding"/>
    <property type="evidence" value="ECO:0007669"/>
    <property type="project" value="UniProtKB-KW"/>
</dbReference>
<keyword evidence="2" id="KW-0479">Metal-binding</keyword>
<accession>A0A1Y3PEJ5</accession>
<dbReference type="PANTHER" id="PTHR46233">
    <property type="entry name" value="HYDROXYACYLGLUTATHIONE HYDROLASE GLOC"/>
    <property type="match status" value="1"/>
</dbReference>
<gene>
    <name evidence="6" type="ORF">BAA01_06425</name>
</gene>
<organism evidence="6 7">
    <name type="scientific">Bacillus thermozeamaize</name>
    <dbReference type="NCBI Taxonomy" id="230954"/>
    <lineage>
        <taxon>Bacteria</taxon>
        <taxon>Bacillati</taxon>
        <taxon>Bacillota</taxon>
        <taxon>Bacilli</taxon>
        <taxon>Bacillales</taxon>
        <taxon>Bacillaceae</taxon>
        <taxon>Bacillus</taxon>
    </lineage>
</organism>
<sequence>MKIITRPLGMWQTNFYLLVNEATNEAVVIDPGYGEDQILSLIKPYQVKAILLTHAHLDHIGGLAATKEATGAPIYIHEAVKDWLIDPRLNMSVSFGQPIDGPPADELLYDGQRLALAGWELEVRHTPGHTPGCVSFVANDVVFAGDTLFQGSIGRTDFPGGDFDQLARSIREKLYTLPDETVVYPGHGPATTIGEEKRYNPFVRA</sequence>
<evidence type="ECO:0000256" key="2">
    <source>
        <dbReference type="ARBA" id="ARBA00022723"/>
    </source>
</evidence>
<reference evidence="7" key="1">
    <citation type="submission" date="2016-06" db="EMBL/GenBank/DDBJ databases">
        <authorList>
            <person name="Nascimento L."/>
            <person name="Pereira R.V."/>
            <person name="Martins L.F."/>
            <person name="Quaggio R.B."/>
            <person name="Silva A.M."/>
            <person name="Setubal J.C."/>
        </authorList>
    </citation>
    <scope>NUCLEOTIDE SEQUENCE [LARGE SCALE GENOMIC DNA]</scope>
</reference>
<keyword evidence="4" id="KW-0862">Zinc</keyword>
<dbReference type="SUPFAM" id="SSF56281">
    <property type="entry name" value="Metallo-hydrolase/oxidoreductase"/>
    <property type="match status" value="1"/>
</dbReference>
<feature type="domain" description="Metallo-beta-lactamase" evidence="5">
    <location>
        <begin position="12"/>
        <end position="187"/>
    </location>
</feature>
<evidence type="ECO:0000313" key="7">
    <source>
        <dbReference type="Proteomes" id="UP000196475"/>
    </source>
</evidence>
<comment type="cofactor">
    <cofactor evidence="1">
        <name>Zn(2+)</name>
        <dbReference type="ChEBI" id="CHEBI:29105"/>
    </cofactor>
</comment>
<dbReference type="Gene3D" id="3.60.15.10">
    <property type="entry name" value="Ribonuclease Z/Hydroxyacylglutathione hydrolase-like"/>
    <property type="match status" value="1"/>
</dbReference>
<dbReference type="SMART" id="SM00849">
    <property type="entry name" value="Lactamase_B"/>
    <property type="match status" value="1"/>
</dbReference>
<evidence type="ECO:0000313" key="6">
    <source>
        <dbReference type="EMBL" id="OUM85762.1"/>
    </source>
</evidence>
<dbReference type="CDD" id="cd06262">
    <property type="entry name" value="metallo-hydrolase-like_MBL-fold"/>
    <property type="match status" value="1"/>
</dbReference>
<dbReference type="InterPro" id="IPR051453">
    <property type="entry name" value="MBL_Glyoxalase_II"/>
</dbReference>